<name>A0A4V1X9L2_9PEZI</name>
<keyword evidence="2" id="KW-1185">Reference proteome</keyword>
<dbReference type="OrthoDB" id="10577375at2759"/>
<reference evidence="1 2" key="1">
    <citation type="submission" date="2018-06" db="EMBL/GenBank/DDBJ databases">
        <title>Complete Genomes of Monosporascus.</title>
        <authorList>
            <person name="Robinson A.J."/>
            <person name="Natvig D.O."/>
        </authorList>
    </citation>
    <scope>NUCLEOTIDE SEQUENCE [LARGE SCALE GENOMIC DNA]</scope>
    <source>
        <strain evidence="1 2">CBS 110550</strain>
    </source>
</reference>
<dbReference type="Proteomes" id="UP000293360">
    <property type="component" value="Unassembled WGS sequence"/>
</dbReference>
<dbReference type="STRING" id="155417.A0A4V1X9L2"/>
<organism evidence="1 2">
    <name type="scientific">Monosporascus ibericus</name>
    <dbReference type="NCBI Taxonomy" id="155417"/>
    <lineage>
        <taxon>Eukaryota</taxon>
        <taxon>Fungi</taxon>
        <taxon>Dikarya</taxon>
        <taxon>Ascomycota</taxon>
        <taxon>Pezizomycotina</taxon>
        <taxon>Sordariomycetes</taxon>
        <taxon>Xylariomycetidae</taxon>
        <taxon>Xylariales</taxon>
        <taxon>Xylariales incertae sedis</taxon>
        <taxon>Monosporascus</taxon>
    </lineage>
</organism>
<gene>
    <name evidence="1" type="ORF">DL764_007464</name>
</gene>
<evidence type="ECO:0000313" key="2">
    <source>
        <dbReference type="Proteomes" id="UP000293360"/>
    </source>
</evidence>
<evidence type="ECO:0000313" key="1">
    <source>
        <dbReference type="EMBL" id="RYO96426.1"/>
    </source>
</evidence>
<accession>A0A4V1X9L2</accession>
<comment type="caution">
    <text evidence="1">The sequence shown here is derived from an EMBL/GenBank/DDBJ whole genome shotgun (WGS) entry which is preliminary data.</text>
</comment>
<proteinExistence type="predicted"/>
<dbReference type="AlphaFoldDB" id="A0A4V1X9L2"/>
<dbReference type="EMBL" id="QJNU01000512">
    <property type="protein sequence ID" value="RYO96426.1"/>
    <property type="molecule type" value="Genomic_DNA"/>
</dbReference>
<sequence length="121" mass="14078">MSRFELLFERAILDKAQYVRYKDSAYWHLANLLLIRYMHLVSAMPTLNHVCDIKGHYLLLIRVSGVQEVFDIPDDPDDRDRLDKVIAESYDAAAVKYVAFDNKKRKGSSVWETKSASEREP</sequence>
<protein>
    <submittedName>
        <fullName evidence="1">Uncharacterized protein</fullName>
    </submittedName>
</protein>